<organism evidence="2 3">
    <name type="scientific">Exidia glandulosa HHB12029</name>
    <dbReference type="NCBI Taxonomy" id="1314781"/>
    <lineage>
        <taxon>Eukaryota</taxon>
        <taxon>Fungi</taxon>
        <taxon>Dikarya</taxon>
        <taxon>Basidiomycota</taxon>
        <taxon>Agaricomycotina</taxon>
        <taxon>Agaricomycetes</taxon>
        <taxon>Auriculariales</taxon>
        <taxon>Exidiaceae</taxon>
        <taxon>Exidia</taxon>
    </lineage>
</organism>
<evidence type="ECO:0000313" key="2">
    <source>
        <dbReference type="EMBL" id="KZV79344.1"/>
    </source>
</evidence>
<reference evidence="2 3" key="1">
    <citation type="journal article" date="2016" name="Mol. Biol. Evol.">
        <title>Comparative Genomics of Early-Diverging Mushroom-Forming Fungi Provides Insights into the Origins of Lignocellulose Decay Capabilities.</title>
        <authorList>
            <person name="Nagy L.G."/>
            <person name="Riley R."/>
            <person name="Tritt A."/>
            <person name="Adam C."/>
            <person name="Daum C."/>
            <person name="Floudas D."/>
            <person name="Sun H."/>
            <person name="Yadav J.S."/>
            <person name="Pangilinan J."/>
            <person name="Larsson K.H."/>
            <person name="Matsuura K."/>
            <person name="Barry K."/>
            <person name="Labutti K."/>
            <person name="Kuo R."/>
            <person name="Ohm R.A."/>
            <person name="Bhattacharya S.S."/>
            <person name="Shirouzu T."/>
            <person name="Yoshinaga Y."/>
            <person name="Martin F.M."/>
            <person name="Grigoriev I.V."/>
            <person name="Hibbett D.S."/>
        </authorList>
    </citation>
    <scope>NUCLEOTIDE SEQUENCE [LARGE SCALE GENOMIC DNA]</scope>
    <source>
        <strain evidence="2 3">HHB12029</strain>
    </source>
</reference>
<proteinExistence type="predicted"/>
<sequence>MRAQATHPLQKSPPNPCKTPRAASRPLQSHTSPTTRDLSPTATLFILLAGA</sequence>
<dbReference type="EMBL" id="KV426634">
    <property type="protein sequence ID" value="KZV79344.1"/>
    <property type="molecule type" value="Genomic_DNA"/>
</dbReference>
<feature type="compositionally biased region" description="Polar residues" evidence="1">
    <location>
        <begin position="26"/>
        <end position="40"/>
    </location>
</feature>
<protein>
    <submittedName>
        <fullName evidence="2">Uncharacterized protein</fullName>
    </submittedName>
</protein>
<gene>
    <name evidence="2" type="ORF">EXIGLDRAFT_782478</name>
</gene>
<feature type="region of interest" description="Disordered" evidence="1">
    <location>
        <begin position="1"/>
        <end position="40"/>
    </location>
</feature>
<dbReference type="AlphaFoldDB" id="A0A165ART9"/>
<keyword evidence="3" id="KW-1185">Reference proteome</keyword>
<accession>A0A165ART9</accession>
<dbReference type="InParanoid" id="A0A165ART9"/>
<evidence type="ECO:0000256" key="1">
    <source>
        <dbReference type="SAM" id="MobiDB-lite"/>
    </source>
</evidence>
<name>A0A165ART9_EXIGL</name>
<evidence type="ECO:0000313" key="3">
    <source>
        <dbReference type="Proteomes" id="UP000077266"/>
    </source>
</evidence>
<dbReference type="Proteomes" id="UP000077266">
    <property type="component" value="Unassembled WGS sequence"/>
</dbReference>